<keyword evidence="2" id="KW-0540">Nuclease</keyword>
<dbReference type="SUPFAM" id="SSF54060">
    <property type="entry name" value="His-Me finger endonucleases"/>
    <property type="match status" value="1"/>
</dbReference>
<feature type="domain" description="HNH nuclease" evidence="1">
    <location>
        <begin position="53"/>
        <end position="94"/>
    </location>
</feature>
<evidence type="ECO:0000259" key="1">
    <source>
        <dbReference type="Pfam" id="PF13392"/>
    </source>
</evidence>
<evidence type="ECO:0000313" key="3">
    <source>
        <dbReference type="Proteomes" id="UP000241352"/>
    </source>
</evidence>
<keyword evidence="2" id="KW-0378">Hydrolase</keyword>
<protein>
    <submittedName>
        <fullName evidence="2">Homing endonuclease</fullName>
    </submittedName>
</protein>
<evidence type="ECO:0000313" key="2">
    <source>
        <dbReference type="EMBL" id="ASU02488.1"/>
    </source>
</evidence>
<sequence>MITQDKLKELFEYNPDTGDFTRRVAKGRAAKGSIAGSRNSNGYVYIKIDKISYPAHRLAFLYVEGRLPEEIDHINRIRWDNRWNNLRETTHQQNCRNRNTRSTSGYLGVHWDNNSSKWKVEITNCIGVKIYGGLFPYEELELAIDKANELRAQHLGMDSRQELFKGYICRREDLDK</sequence>
<accession>A0A2K8HA36</accession>
<proteinExistence type="predicted"/>
<dbReference type="Pfam" id="PF13392">
    <property type="entry name" value="HNH_3"/>
    <property type="match status" value="1"/>
</dbReference>
<gene>
    <name evidence="2" type="ORF">P1301_0125</name>
</gene>
<reference evidence="3" key="1">
    <citation type="journal article" date="2018" name="Front. Microbiol.">
        <title>Identification and Characterization of T5-Like Bacteriophages Representing Two Novel Subgroups from Food Products.</title>
        <authorList>
            <person name="Svab D."/>
            <person name="Falgenhauer L."/>
            <person name="Rohde M."/>
            <person name="Szabo J."/>
            <person name="Chakraborty T."/>
            <person name="Toth I."/>
        </authorList>
    </citation>
    <scope>NUCLEOTIDE SEQUENCE [LARGE SCALE GENOMIC DNA]</scope>
</reference>
<dbReference type="InterPro" id="IPR044925">
    <property type="entry name" value="His-Me_finger_sf"/>
</dbReference>
<dbReference type="Gene3D" id="3.90.75.20">
    <property type="match status" value="1"/>
</dbReference>
<dbReference type="GO" id="GO:0004519">
    <property type="term" value="F:endonuclease activity"/>
    <property type="evidence" value="ECO:0007669"/>
    <property type="project" value="UniProtKB-KW"/>
</dbReference>
<name>A0A2K8HA36_9CAUD</name>
<keyword evidence="2" id="KW-0255">Endonuclease</keyword>
<dbReference type="InterPro" id="IPR003615">
    <property type="entry name" value="HNH_nuc"/>
</dbReference>
<dbReference type="Proteomes" id="UP000241352">
    <property type="component" value="Segment"/>
</dbReference>
<dbReference type="EMBL" id="MF431736">
    <property type="protein sequence ID" value="ASU02488.1"/>
    <property type="molecule type" value="Genomic_DNA"/>
</dbReference>
<organism evidence="2 3">
    <name type="scientific">Bacteriophage T5-like chee130_1</name>
    <dbReference type="NCBI Taxonomy" id="2024324"/>
    <lineage>
        <taxon>Viruses</taxon>
        <taxon>Duplodnaviria</taxon>
        <taxon>Heunggongvirae</taxon>
        <taxon>Uroviricota</taxon>
        <taxon>Caudoviricetes</taxon>
        <taxon>Demerecviridae</taxon>
        <taxon>Markadamsvirinae</taxon>
        <taxon>Epseptimavirus</taxon>
        <taxon>Epseptimavirus saus132</taxon>
    </lineage>
</organism>